<sequence>MLVLRGGWPGDSADLTLVTTPPQYAKATNPQKGLARQTRLELGPIGITPPVVQLDEDSLLPTTSPYV</sequence>
<dbReference type="EMBL" id="VSWC01000014">
    <property type="protein sequence ID" value="KAA1114681.1"/>
    <property type="molecule type" value="Genomic_DNA"/>
</dbReference>
<gene>
    <name evidence="1" type="ORF">PGT21_018542</name>
</gene>
<evidence type="ECO:0000313" key="2">
    <source>
        <dbReference type="Proteomes" id="UP000324748"/>
    </source>
</evidence>
<keyword evidence="2" id="KW-1185">Reference proteome</keyword>
<dbReference type="Proteomes" id="UP000324748">
    <property type="component" value="Unassembled WGS sequence"/>
</dbReference>
<evidence type="ECO:0000313" key="1">
    <source>
        <dbReference type="EMBL" id="KAA1114681.1"/>
    </source>
</evidence>
<name>A0A5B0QN85_PUCGR</name>
<dbReference type="AlphaFoldDB" id="A0A5B0QN85"/>
<accession>A0A5B0QN85</accession>
<proteinExistence type="predicted"/>
<protein>
    <submittedName>
        <fullName evidence="1">Uncharacterized protein</fullName>
    </submittedName>
</protein>
<comment type="caution">
    <text evidence="1">The sequence shown here is derived from an EMBL/GenBank/DDBJ whole genome shotgun (WGS) entry which is preliminary data.</text>
</comment>
<reference evidence="1 2" key="1">
    <citation type="submission" date="2019-05" db="EMBL/GenBank/DDBJ databases">
        <title>Emergence of the Ug99 lineage of the wheat stem rust pathogen through somatic hybridization.</title>
        <authorList>
            <person name="Li F."/>
            <person name="Upadhyaya N.M."/>
            <person name="Sperschneider J."/>
            <person name="Matny O."/>
            <person name="Nguyen-Phuc H."/>
            <person name="Mago R."/>
            <person name="Raley C."/>
            <person name="Miller M.E."/>
            <person name="Silverstein K.A.T."/>
            <person name="Henningsen E."/>
            <person name="Hirsch C.D."/>
            <person name="Visser B."/>
            <person name="Pretorius Z.A."/>
            <person name="Steffenson B.J."/>
            <person name="Schwessinger B."/>
            <person name="Dodds P.N."/>
            <person name="Figueroa M."/>
        </authorList>
    </citation>
    <scope>NUCLEOTIDE SEQUENCE [LARGE SCALE GENOMIC DNA]</scope>
    <source>
        <strain evidence="1">21-0</strain>
    </source>
</reference>
<organism evidence="1 2">
    <name type="scientific">Puccinia graminis f. sp. tritici</name>
    <dbReference type="NCBI Taxonomy" id="56615"/>
    <lineage>
        <taxon>Eukaryota</taxon>
        <taxon>Fungi</taxon>
        <taxon>Dikarya</taxon>
        <taxon>Basidiomycota</taxon>
        <taxon>Pucciniomycotina</taxon>
        <taxon>Pucciniomycetes</taxon>
        <taxon>Pucciniales</taxon>
        <taxon>Pucciniaceae</taxon>
        <taxon>Puccinia</taxon>
    </lineage>
</organism>